<name>A0AAW0GL17_9APHY</name>
<keyword evidence="3" id="KW-1185">Reference proteome</keyword>
<evidence type="ECO:0000313" key="2">
    <source>
        <dbReference type="EMBL" id="KAK7694131.1"/>
    </source>
</evidence>
<feature type="compositionally biased region" description="Basic and acidic residues" evidence="1">
    <location>
        <begin position="74"/>
        <end position="83"/>
    </location>
</feature>
<accession>A0AAW0GL17</accession>
<feature type="region of interest" description="Disordered" evidence="1">
    <location>
        <begin position="29"/>
        <end position="53"/>
    </location>
</feature>
<dbReference type="Proteomes" id="UP001385951">
    <property type="component" value="Unassembled WGS sequence"/>
</dbReference>
<organism evidence="2 3">
    <name type="scientific">Cerrena zonata</name>
    <dbReference type="NCBI Taxonomy" id="2478898"/>
    <lineage>
        <taxon>Eukaryota</taxon>
        <taxon>Fungi</taxon>
        <taxon>Dikarya</taxon>
        <taxon>Basidiomycota</taxon>
        <taxon>Agaricomycotina</taxon>
        <taxon>Agaricomycetes</taxon>
        <taxon>Polyporales</taxon>
        <taxon>Cerrenaceae</taxon>
        <taxon>Cerrena</taxon>
    </lineage>
</organism>
<reference evidence="2 3" key="1">
    <citation type="submission" date="2022-09" db="EMBL/GenBank/DDBJ databases">
        <authorList>
            <person name="Palmer J.M."/>
        </authorList>
    </citation>
    <scope>NUCLEOTIDE SEQUENCE [LARGE SCALE GENOMIC DNA]</scope>
    <source>
        <strain evidence="2 3">DSM 7382</strain>
    </source>
</reference>
<dbReference type="EMBL" id="JASBNA010000003">
    <property type="protein sequence ID" value="KAK7694131.1"/>
    <property type="molecule type" value="Genomic_DNA"/>
</dbReference>
<dbReference type="AlphaFoldDB" id="A0AAW0GL17"/>
<evidence type="ECO:0000313" key="3">
    <source>
        <dbReference type="Proteomes" id="UP001385951"/>
    </source>
</evidence>
<feature type="region of interest" description="Disordered" evidence="1">
    <location>
        <begin position="74"/>
        <end position="108"/>
    </location>
</feature>
<feature type="compositionally biased region" description="Basic and acidic residues" evidence="1">
    <location>
        <begin position="42"/>
        <end position="53"/>
    </location>
</feature>
<gene>
    <name evidence="2" type="ORF">QCA50_003707</name>
</gene>
<sequence length="108" mass="12047">MSRLTSDNKSISPLGAGRKLPIDHEWFDSEPNYNTNSLVPPQEEKVTSRPQGKRADFLDVKFGDRKFVYEEADKDELPRDKVPSDAVISGSAGVTGEDLGVEEKRRVV</sequence>
<comment type="caution">
    <text evidence="2">The sequence shown here is derived from an EMBL/GenBank/DDBJ whole genome shotgun (WGS) entry which is preliminary data.</text>
</comment>
<protein>
    <submittedName>
        <fullName evidence="2">Uncharacterized protein</fullName>
    </submittedName>
</protein>
<proteinExistence type="predicted"/>
<evidence type="ECO:0000256" key="1">
    <source>
        <dbReference type="SAM" id="MobiDB-lite"/>
    </source>
</evidence>